<evidence type="ECO:0000256" key="3">
    <source>
        <dbReference type="ARBA" id="ARBA00023163"/>
    </source>
</evidence>
<name>A0AAE3J332_9RHOB</name>
<evidence type="ECO:0000313" key="6">
    <source>
        <dbReference type="Proteomes" id="UP001208041"/>
    </source>
</evidence>
<evidence type="ECO:0000313" key="5">
    <source>
        <dbReference type="EMBL" id="MCV6825481.1"/>
    </source>
</evidence>
<accession>A0AAE3J332</accession>
<feature type="domain" description="HTH lacI-type" evidence="4">
    <location>
        <begin position="5"/>
        <end position="59"/>
    </location>
</feature>
<evidence type="ECO:0000259" key="4">
    <source>
        <dbReference type="PROSITE" id="PS50932"/>
    </source>
</evidence>
<dbReference type="Pfam" id="PF00356">
    <property type="entry name" value="LacI"/>
    <property type="match status" value="1"/>
</dbReference>
<dbReference type="CDD" id="cd06267">
    <property type="entry name" value="PBP1_LacI_sugar_binding-like"/>
    <property type="match status" value="1"/>
</dbReference>
<dbReference type="CDD" id="cd01392">
    <property type="entry name" value="HTH_LacI"/>
    <property type="match status" value="1"/>
</dbReference>
<protein>
    <submittedName>
        <fullName evidence="5">LacI family transcriptional regulator</fullName>
    </submittedName>
</protein>
<dbReference type="AlphaFoldDB" id="A0AAE3J332"/>
<keyword evidence="1" id="KW-0805">Transcription regulation</keyword>
<keyword evidence="2" id="KW-0238">DNA-binding</keyword>
<sequence length="327" mass="35315">MAGRVTIKSIAKDLGISHMTVSRALSNHPNVLKETREAVQKRAQELGYVKSAAAMAMRGGGTKIVGLLLPNIVNEFYARFANTMALACEEHSYQLLIHLTNDDLKAESLALEGLREIQAEAVVMVPAPGGTESTSTHLDGMRVIQLIRQRKEKDPASAILVDDAPAIREAVQHLADKGHRHIAYIGADSALSSGRSRLASFRQGLAQAELPEETNLIQTGVPSFEMGREHTAEILQQKQATALICGGFEISNGALNAFMDASEQSAPQMSFVGYGDPSFYSWINGGISTIRVPVDRLARKAVDILVSSQTDGPSNPLTFEAQLVVRK</sequence>
<keyword evidence="6" id="KW-1185">Reference proteome</keyword>
<comment type="caution">
    <text evidence="5">The sequence shown here is derived from an EMBL/GenBank/DDBJ whole genome shotgun (WGS) entry which is preliminary data.</text>
</comment>
<dbReference type="SUPFAM" id="SSF53822">
    <property type="entry name" value="Periplasmic binding protein-like I"/>
    <property type="match status" value="1"/>
</dbReference>
<proteinExistence type="predicted"/>
<dbReference type="RefSeq" id="WP_263954355.1">
    <property type="nucleotide sequence ID" value="NZ_JAOYFC010000002.1"/>
</dbReference>
<dbReference type="Proteomes" id="UP001208041">
    <property type="component" value="Unassembled WGS sequence"/>
</dbReference>
<dbReference type="PROSITE" id="PS50932">
    <property type="entry name" value="HTH_LACI_2"/>
    <property type="match status" value="1"/>
</dbReference>
<dbReference type="InterPro" id="IPR010982">
    <property type="entry name" value="Lambda_DNA-bd_dom_sf"/>
</dbReference>
<organism evidence="5 6">
    <name type="scientific">Halocynthiibacter halioticoli</name>
    <dbReference type="NCBI Taxonomy" id="2986804"/>
    <lineage>
        <taxon>Bacteria</taxon>
        <taxon>Pseudomonadati</taxon>
        <taxon>Pseudomonadota</taxon>
        <taxon>Alphaproteobacteria</taxon>
        <taxon>Rhodobacterales</taxon>
        <taxon>Paracoccaceae</taxon>
        <taxon>Halocynthiibacter</taxon>
    </lineage>
</organism>
<dbReference type="GO" id="GO:0000976">
    <property type="term" value="F:transcription cis-regulatory region binding"/>
    <property type="evidence" value="ECO:0007669"/>
    <property type="project" value="TreeGrafter"/>
</dbReference>
<evidence type="ECO:0000256" key="1">
    <source>
        <dbReference type="ARBA" id="ARBA00023015"/>
    </source>
</evidence>
<dbReference type="InterPro" id="IPR046335">
    <property type="entry name" value="LacI/GalR-like_sensor"/>
</dbReference>
<dbReference type="InterPro" id="IPR028082">
    <property type="entry name" value="Peripla_BP_I"/>
</dbReference>
<dbReference type="GO" id="GO:0003700">
    <property type="term" value="F:DNA-binding transcription factor activity"/>
    <property type="evidence" value="ECO:0007669"/>
    <property type="project" value="TreeGrafter"/>
</dbReference>
<keyword evidence="3" id="KW-0804">Transcription</keyword>
<dbReference type="SUPFAM" id="SSF47413">
    <property type="entry name" value="lambda repressor-like DNA-binding domains"/>
    <property type="match status" value="1"/>
</dbReference>
<dbReference type="SMART" id="SM00354">
    <property type="entry name" value="HTH_LACI"/>
    <property type="match status" value="1"/>
</dbReference>
<reference evidence="5" key="1">
    <citation type="submission" date="2022-10" db="EMBL/GenBank/DDBJ databases">
        <authorList>
            <person name="Yue Y."/>
        </authorList>
    </citation>
    <scope>NUCLEOTIDE SEQUENCE</scope>
    <source>
        <strain evidence="5">Z654</strain>
    </source>
</reference>
<dbReference type="PANTHER" id="PTHR30146">
    <property type="entry name" value="LACI-RELATED TRANSCRIPTIONAL REPRESSOR"/>
    <property type="match status" value="1"/>
</dbReference>
<dbReference type="Gene3D" id="1.10.260.40">
    <property type="entry name" value="lambda repressor-like DNA-binding domains"/>
    <property type="match status" value="1"/>
</dbReference>
<dbReference type="EMBL" id="JAOYFC010000002">
    <property type="protein sequence ID" value="MCV6825481.1"/>
    <property type="molecule type" value="Genomic_DNA"/>
</dbReference>
<dbReference type="Gene3D" id="3.40.50.2300">
    <property type="match status" value="2"/>
</dbReference>
<dbReference type="PANTHER" id="PTHR30146:SF109">
    <property type="entry name" value="HTH-TYPE TRANSCRIPTIONAL REGULATOR GALS"/>
    <property type="match status" value="1"/>
</dbReference>
<dbReference type="Pfam" id="PF13377">
    <property type="entry name" value="Peripla_BP_3"/>
    <property type="match status" value="1"/>
</dbReference>
<dbReference type="InterPro" id="IPR000843">
    <property type="entry name" value="HTH_LacI"/>
</dbReference>
<evidence type="ECO:0000256" key="2">
    <source>
        <dbReference type="ARBA" id="ARBA00023125"/>
    </source>
</evidence>
<gene>
    <name evidence="5" type="ORF">OH136_13045</name>
</gene>